<sequence length="471" mass="52619">MNRIIKNFAYQSMYQVLSIILPIVTVPIVNKSLGVNGVGLFNYVTSITNYFVLIAGLGLAQYGIREVAIVRKDKTSLSQKFWELQFFNLVISGLTFILYLVFSFFTNYPLFFIINGALILGALFDISWFFAGIEDFKKITIRNSVIKIFSFFAIVFLIRKPSNLTLYFIIQAGSTLVSQVSFWFVLRGKVKFLVPKYKDIFSHFKPAISFFFSKLSSTIINNSTKTILGLIVSSAAVGIFSNGTLLIWVASTLVSSLNTVLLPQMSKIAYSDRTRLSIVLNKSISIQIILTLPIACGIVAVTPKMINWFYGLEFAEIVNIIPILAIGLILQQVQQAIAVGYNIPMHRMKEYNRGWVFACILMIVLSIVLIPNFGVIGAALANTATTAFLAIVRISDMNKDIKFKLDTKPIFASLISSIVMFISIRILTANFAPTIITTVFQIVFGIVIYTICSILLGQQNYVKSIIGKRNF</sequence>
<dbReference type="STRING" id="317010.RU96_GL000833"/>
<keyword evidence="2 5" id="KW-0812">Transmembrane</keyword>
<feature type="transmembrane region" description="Helical" evidence="5">
    <location>
        <begin position="12"/>
        <end position="29"/>
    </location>
</feature>
<feature type="transmembrane region" description="Helical" evidence="5">
    <location>
        <begin position="351"/>
        <end position="370"/>
    </location>
</feature>
<name>A0A1L8R403_9ENTE</name>
<feature type="transmembrane region" description="Helical" evidence="5">
    <location>
        <begin position="407"/>
        <end position="428"/>
    </location>
</feature>
<feature type="transmembrane region" description="Helical" evidence="5">
    <location>
        <begin position="164"/>
        <end position="186"/>
    </location>
</feature>
<dbReference type="RefSeq" id="WP_071865354.1">
    <property type="nucleotide sequence ID" value="NZ_JBHLVQ010000008.1"/>
</dbReference>
<accession>A0A1L8R403</accession>
<feature type="transmembrane region" description="Helical" evidence="5">
    <location>
        <begin position="434"/>
        <end position="456"/>
    </location>
</feature>
<feature type="transmembrane region" description="Helical" evidence="5">
    <location>
        <begin position="108"/>
        <end position="133"/>
    </location>
</feature>
<dbReference type="OrthoDB" id="9815702at2"/>
<comment type="subcellular location">
    <subcellularLocation>
        <location evidence="1">Membrane</location>
        <topology evidence="1">Multi-pass membrane protein</topology>
    </subcellularLocation>
</comment>
<reference evidence="6 7" key="1">
    <citation type="submission" date="2014-12" db="EMBL/GenBank/DDBJ databases">
        <title>Draft genome sequences of 29 type strains of Enterococci.</title>
        <authorList>
            <person name="Zhong Z."/>
            <person name="Sun Z."/>
            <person name="Liu W."/>
            <person name="Zhang W."/>
            <person name="Zhang H."/>
        </authorList>
    </citation>
    <scope>NUCLEOTIDE SEQUENCE [LARGE SCALE GENOMIC DNA]</scope>
    <source>
        <strain evidence="6 7">DSM 21207</strain>
    </source>
</reference>
<evidence type="ECO:0000256" key="5">
    <source>
        <dbReference type="SAM" id="Phobius"/>
    </source>
</evidence>
<evidence type="ECO:0000256" key="4">
    <source>
        <dbReference type="ARBA" id="ARBA00023136"/>
    </source>
</evidence>
<organism evidence="6 7">
    <name type="scientific">Enterococcus canintestini</name>
    <dbReference type="NCBI Taxonomy" id="317010"/>
    <lineage>
        <taxon>Bacteria</taxon>
        <taxon>Bacillati</taxon>
        <taxon>Bacillota</taxon>
        <taxon>Bacilli</taxon>
        <taxon>Lactobacillales</taxon>
        <taxon>Enterococcaceae</taxon>
        <taxon>Enterococcus</taxon>
    </lineage>
</organism>
<dbReference type="EMBL" id="JXKG01000017">
    <property type="protein sequence ID" value="OJG14503.1"/>
    <property type="molecule type" value="Genomic_DNA"/>
</dbReference>
<dbReference type="InterPro" id="IPR052556">
    <property type="entry name" value="PolySynth_Transporter"/>
</dbReference>
<evidence type="ECO:0000256" key="3">
    <source>
        <dbReference type="ARBA" id="ARBA00022989"/>
    </source>
</evidence>
<protein>
    <submittedName>
        <fullName evidence="6">Polysaccharide biosynthesis protein</fullName>
    </submittedName>
</protein>
<dbReference type="Proteomes" id="UP000182835">
    <property type="component" value="Unassembled WGS sequence"/>
</dbReference>
<feature type="transmembrane region" description="Helical" evidence="5">
    <location>
        <begin position="284"/>
        <end position="302"/>
    </location>
</feature>
<gene>
    <name evidence="6" type="ORF">RU96_GL000833</name>
</gene>
<evidence type="ECO:0000256" key="2">
    <source>
        <dbReference type="ARBA" id="ARBA00022692"/>
    </source>
</evidence>
<dbReference type="GO" id="GO:0016020">
    <property type="term" value="C:membrane"/>
    <property type="evidence" value="ECO:0007669"/>
    <property type="project" value="UniProtKB-SubCell"/>
</dbReference>
<proteinExistence type="predicted"/>
<evidence type="ECO:0000313" key="6">
    <source>
        <dbReference type="EMBL" id="OJG14503.1"/>
    </source>
</evidence>
<evidence type="ECO:0000313" key="7">
    <source>
        <dbReference type="Proteomes" id="UP000182835"/>
    </source>
</evidence>
<evidence type="ECO:0000256" key="1">
    <source>
        <dbReference type="ARBA" id="ARBA00004141"/>
    </source>
</evidence>
<dbReference type="PANTHER" id="PTHR43424">
    <property type="entry name" value="LOCUS PUTATIVE PROTEIN 1-RELATED"/>
    <property type="match status" value="1"/>
</dbReference>
<dbReference type="PANTHER" id="PTHR43424:SF1">
    <property type="entry name" value="LOCUS PUTATIVE PROTEIN 1-RELATED"/>
    <property type="match status" value="1"/>
</dbReference>
<feature type="transmembrane region" description="Helical" evidence="5">
    <location>
        <begin position="308"/>
        <end position="330"/>
    </location>
</feature>
<dbReference type="InterPro" id="IPR002797">
    <property type="entry name" value="Polysacc_synth"/>
</dbReference>
<feature type="transmembrane region" description="Helical" evidence="5">
    <location>
        <begin position="81"/>
        <end position="102"/>
    </location>
</feature>
<feature type="transmembrane region" description="Helical" evidence="5">
    <location>
        <begin position="140"/>
        <end position="158"/>
    </location>
</feature>
<feature type="transmembrane region" description="Helical" evidence="5">
    <location>
        <begin position="41"/>
        <end position="60"/>
    </location>
</feature>
<dbReference type="AlphaFoldDB" id="A0A1L8R403"/>
<feature type="transmembrane region" description="Helical" evidence="5">
    <location>
        <begin position="219"/>
        <end position="239"/>
    </location>
</feature>
<comment type="caution">
    <text evidence="6">The sequence shown here is derived from an EMBL/GenBank/DDBJ whole genome shotgun (WGS) entry which is preliminary data.</text>
</comment>
<dbReference type="Pfam" id="PF01943">
    <property type="entry name" value="Polysacc_synt"/>
    <property type="match status" value="1"/>
</dbReference>
<keyword evidence="4 5" id="KW-0472">Membrane</keyword>
<keyword evidence="3 5" id="KW-1133">Transmembrane helix</keyword>